<sequence>MAPSLRRRAVKPRSPRFFKVILNHRAERLRIPKAFAAKFGSSLPNPVFLRAPRGPEFRVELIKSNGELWLGKGWPEFRQHYSIEFGHFLTFKFHHESKFQVLVFDKTAPEIDYPLHNGRLSKSEANGDDDVSDDPTAERLSRTTKKDGEKSCLDKERSSAYRRAMAFVSDNPIRTDHFVSLMYPSYVAANGYLTVPLVIMKNILPPQKDNEIKLRSMDGSMWAVKCTMTPPIARIGLGWHRFVKDNGLKLGDALVFEVNKNSKLVWNVFIFRS</sequence>
<evidence type="ECO:0000256" key="5">
    <source>
        <dbReference type="ARBA" id="ARBA00023242"/>
    </source>
</evidence>
<accession>A0A9N7NMN6</accession>
<evidence type="ECO:0000256" key="6">
    <source>
        <dbReference type="SAM" id="MobiDB-lite"/>
    </source>
</evidence>
<dbReference type="Pfam" id="PF02362">
    <property type="entry name" value="B3"/>
    <property type="match status" value="2"/>
</dbReference>
<dbReference type="SUPFAM" id="SSF101936">
    <property type="entry name" value="DNA-binding pseudobarrel domain"/>
    <property type="match status" value="2"/>
</dbReference>
<evidence type="ECO:0000256" key="2">
    <source>
        <dbReference type="ARBA" id="ARBA00023015"/>
    </source>
</evidence>
<dbReference type="CDD" id="cd10017">
    <property type="entry name" value="B3_DNA"/>
    <property type="match status" value="2"/>
</dbReference>
<dbReference type="GO" id="GO:0003677">
    <property type="term" value="F:DNA binding"/>
    <property type="evidence" value="ECO:0007669"/>
    <property type="project" value="UniProtKB-KW"/>
</dbReference>
<keyword evidence="3" id="KW-0238">DNA-binding</keyword>
<evidence type="ECO:0000256" key="3">
    <source>
        <dbReference type="ARBA" id="ARBA00023125"/>
    </source>
</evidence>
<dbReference type="Gene3D" id="2.40.330.10">
    <property type="entry name" value="DNA-binding pseudobarrel domain"/>
    <property type="match status" value="2"/>
</dbReference>
<proteinExistence type="predicted"/>
<evidence type="ECO:0000313" key="8">
    <source>
        <dbReference type="EMBL" id="CAA0832759.1"/>
    </source>
</evidence>
<protein>
    <recommendedName>
        <fullName evidence="7">TF-B3 domain-containing protein</fullName>
    </recommendedName>
</protein>
<dbReference type="GO" id="GO:0005634">
    <property type="term" value="C:nucleus"/>
    <property type="evidence" value="ECO:0007669"/>
    <property type="project" value="UniProtKB-SubCell"/>
</dbReference>
<dbReference type="PANTHER" id="PTHR31920">
    <property type="entry name" value="B3 DOMAIN-CONTAINING"/>
    <property type="match status" value="1"/>
</dbReference>
<feature type="compositionally biased region" description="Acidic residues" evidence="6">
    <location>
        <begin position="126"/>
        <end position="135"/>
    </location>
</feature>
<comment type="subcellular location">
    <subcellularLocation>
        <location evidence="1">Nucleus</location>
    </subcellularLocation>
</comment>
<keyword evidence="2" id="KW-0805">Transcription regulation</keyword>
<feature type="domain" description="TF-B3" evidence="7">
    <location>
        <begin position="14"/>
        <end position="107"/>
    </location>
</feature>
<evidence type="ECO:0000256" key="4">
    <source>
        <dbReference type="ARBA" id="ARBA00023163"/>
    </source>
</evidence>
<dbReference type="SMART" id="SM01019">
    <property type="entry name" value="B3"/>
    <property type="match status" value="2"/>
</dbReference>
<dbReference type="PANTHER" id="PTHR31920:SF108">
    <property type="entry name" value="B3 DOMAIN-CONTAINING TRANSCRIPTION FACTOR VRN1-LIKE"/>
    <property type="match status" value="1"/>
</dbReference>
<dbReference type="Proteomes" id="UP001153555">
    <property type="component" value="Unassembled WGS sequence"/>
</dbReference>
<organism evidence="8 9">
    <name type="scientific">Striga hermonthica</name>
    <name type="common">Purple witchweed</name>
    <name type="synonym">Buchnera hermonthica</name>
    <dbReference type="NCBI Taxonomy" id="68872"/>
    <lineage>
        <taxon>Eukaryota</taxon>
        <taxon>Viridiplantae</taxon>
        <taxon>Streptophyta</taxon>
        <taxon>Embryophyta</taxon>
        <taxon>Tracheophyta</taxon>
        <taxon>Spermatophyta</taxon>
        <taxon>Magnoliopsida</taxon>
        <taxon>eudicotyledons</taxon>
        <taxon>Gunneridae</taxon>
        <taxon>Pentapetalae</taxon>
        <taxon>asterids</taxon>
        <taxon>lamiids</taxon>
        <taxon>Lamiales</taxon>
        <taxon>Orobanchaceae</taxon>
        <taxon>Buchnereae</taxon>
        <taxon>Striga</taxon>
    </lineage>
</organism>
<comment type="caution">
    <text evidence="8">The sequence shown here is derived from an EMBL/GenBank/DDBJ whole genome shotgun (WGS) entry which is preliminary data.</text>
</comment>
<evidence type="ECO:0000256" key="1">
    <source>
        <dbReference type="ARBA" id="ARBA00004123"/>
    </source>
</evidence>
<dbReference type="InterPro" id="IPR050655">
    <property type="entry name" value="Plant_B3_domain"/>
</dbReference>
<feature type="domain" description="TF-B3" evidence="7">
    <location>
        <begin position="178"/>
        <end position="273"/>
    </location>
</feature>
<dbReference type="InterPro" id="IPR003340">
    <property type="entry name" value="B3_DNA-bd"/>
</dbReference>
<dbReference type="PROSITE" id="PS50863">
    <property type="entry name" value="B3"/>
    <property type="match status" value="2"/>
</dbReference>
<evidence type="ECO:0000259" key="7">
    <source>
        <dbReference type="PROSITE" id="PS50863"/>
    </source>
</evidence>
<name>A0A9N7NMN6_STRHE</name>
<feature type="region of interest" description="Disordered" evidence="6">
    <location>
        <begin position="115"/>
        <end position="153"/>
    </location>
</feature>
<dbReference type="AlphaFoldDB" id="A0A9N7NMN6"/>
<keyword evidence="5" id="KW-0539">Nucleus</keyword>
<dbReference type="EMBL" id="CACSLK010027837">
    <property type="protein sequence ID" value="CAA0832759.1"/>
    <property type="molecule type" value="Genomic_DNA"/>
</dbReference>
<reference evidence="8" key="1">
    <citation type="submission" date="2019-12" db="EMBL/GenBank/DDBJ databases">
        <authorList>
            <person name="Scholes J."/>
        </authorList>
    </citation>
    <scope>NUCLEOTIDE SEQUENCE</scope>
</reference>
<gene>
    <name evidence="8" type="ORF">SHERM_28033</name>
</gene>
<evidence type="ECO:0000313" key="9">
    <source>
        <dbReference type="Proteomes" id="UP001153555"/>
    </source>
</evidence>
<keyword evidence="4" id="KW-0804">Transcription</keyword>
<keyword evidence="9" id="KW-1185">Reference proteome</keyword>
<dbReference type="OrthoDB" id="913998at2759"/>
<feature type="compositionally biased region" description="Basic and acidic residues" evidence="6">
    <location>
        <begin position="136"/>
        <end position="153"/>
    </location>
</feature>
<dbReference type="InterPro" id="IPR015300">
    <property type="entry name" value="DNA-bd_pseudobarrel_sf"/>
</dbReference>